<dbReference type="SMART" id="SM00013">
    <property type="entry name" value="LRRNT"/>
    <property type="match status" value="1"/>
</dbReference>
<dbReference type="InterPro" id="IPR032675">
    <property type="entry name" value="LRR_dom_sf"/>
</dbReference>
<dbReference type="SMART" id="SM00369">
    <property type="entry name" value="LRR_TYP"/>
    <property type="match status" value="3"/>
</dbReference>
<feature type="signal peptide" evidence="5">
    <location>
        <begin position="1"/>
        <end position="21"/>
    </location>
</feature>
<evidence type="ECO:0000256" key="1">
    <source>
        <dbReference type="ARBA" id="ARBA00022614"/>
    </source>
</evidence>
<keyword evidence="1" id="KW-0433">Leucine-rich repeat</keyword>
<feature type="domain" description="LRRNT" evidence="6">
    <location>
        <begin position="22"/>
        <end position="57"/>
    </location>
</feature>
<dbReference type="GO" id="GO:0005615">
    <property type="term" value="C:extracellular space"/>
    <property type="evidence" value="ECO:0007669"/>
    <property type="project" value="TreeGrafter"/>
</dbReference>
<dbReference type="InterPro" id="IPR001611">
    <property type="entry name" value="Leu-rich_rpt"/>
</dbReference>
<keyword evidence="4" id="KW-0325">Glycoprotein</keyword>
<proteinExistence type="predicted"/>
<dbReference type="PANTHER" id="PTHR45712">
    <property type="entry name" value="AGAP008170-PA"/>
    <property type="match status" value="1"/>
</dbReference>
<keyword evidence="2 5" id="KW-0732">Signal</keyword>
<accession>A0A6J7ZU51</accession>
<dbReference type="EMBL" id="CACVKT020000117">
    <property type="protein sequence ID" value="CAC5356109.1"/>
    <property type="molecule type" value="Genomic_DNA"/>
</dbReference>
<keyword evidence="8" id="KW-1185">Reference proteome</keyword>
<dbReference type="AlphaFoldDB" id="A0A6J7ZU51"/>
<gene>
    <name evidence="7" type="ORF">MCOR_448</name>
</gene>
<dbReference type="SUPFAM" id="SSF52058">
    <property type="entry name" value="L domain-like"/>
    <property type="match status" value="1"/>
</dbReference>
<reference evidence="7 8" key="1">
    <citation type="submission" date="2020-06" db="EMBL/GenBank/DDBJ databases">
        <authorList>
            <person name="Li R."/>
            <person name="Bekaert M."/>
        </authorList>
    </citation>
    <scope>NUCLEOTIDE SEQUENCE [LARGE SCALE GENOMIC DNA]</scope>
    <source>
        <strain evidence="8">wild</strain>
    </source>
</reference>
<evidence type="ECO:0000256" key="2">
    <source>
        <dbReference type="ARBA" id="ARBA00022729"/>
    </source>
</evidence>
<dbReference type="PROSITE" id="PS51450">
    <property type="entry name" value="LRR"/>
    <property type="match status" value="1"/>
</dbReference>
<dbReference type="InterPro" id="IPR000372">
    <property type="entry name" value="LRRNT"/>
</dbReference>
<evidence type="ECO:0000259" key="6">
    <source>
        <dbReference type="SMART" id="SM00013"/>
    </source>
</evidence>
<name>A0A6J7ZU51_MYTCO</name>
<evidence type="ECO:0000256" key="3">
    <source>
        <dbReference type="ARBA" id="ARBA00022737"/>
    </source>
</evidence>
<evidence type="ECO:0000313" key="8">
    <source>
        <dbReference type="Proteomes" id="UP000507470"/>
    </source>
</evidence>
<dbReference type="Proteomes" id="UP000507470">
    <property type="component" value="Unassembled WGS sequence"/>
</dbReference>
<dbReference type="InterPro" id="IPR003591">
    <property type="entry name" value="Leu-rich_rpt_typical-subtyp"/>
</dbReference>
<evidence type="ECO:0000256" key="4">
    <source>
        <dbReference type="ARBA" id="ARBA00023180"/>
    </source>
</evidence>
<protein>
    <recommendedName>
        <fullName evidence="6">LRRNT domain-containing protein</fullName>
    </recommendedName>
</protein>
<dbReference type="Pfam" id="PF13855">
    <property type="entry name" value="LRR_8"/>
    <property type="match status" value="1"/>
</dbReference>
<dbReference type="InterPro" id="IPR050333">
    <property type="entry name" value="SLRP"/>
</dbReference>
<dbReference type="OrthoDB" id="6108952at2759"/>
<sequence length="154" mass="17513">MNEEITFLLFLVVINTGLVTGTCPSTCSCSSGSSGSNVNCYSKSLGHIPDLPSDTYIIDLRYNSITEIDIQFCKEMPQLLTLYISNNQISEIPVDTFVDCELLQTIYLHYNKIRSLESDTFINLTNVYQLYLHNNEISAIESFTFMNLHNLQYL</sequence>
<dbReference type="Gene3D" id="3.80.10.10">
    <property type="entry name" value="Ribonuclease Inhibitor"/>
    <property type="match status" value="1"/>
</dbReference>
<feature type="chain" id="PRO_5026705645" description="LRRNT domain-containing protein" evidence="5">
    <location>
        <begin position="22"/>
        <end position="154"/>
    </location>
</feature>
<keyword evidence="3" id="KW-0677">Repeat</keyword>
<organism evidence="7 8">
    <name type="scientific">Mytilus coruscus</name>
    <name type="common">Sea mussel</name>
    <dbReference type="NCBI Taxonomy" id="42192"/>
    <lineage>
        <taxon>Eukaryota</taxon>
        <taxon>Metazoa</taxon>
        <taxon>Spiralia</taxon>
        <taxon>Lophotrochozoa</taxon>
        <taxon>Mollusca</taxon>
        <taxon>Bivalvia</taxon>
        <taxon>Autobranchia</taxon>
        <taxon>Pteriomorphia</taxon>
        <taxon>Mytilida</taxon>
        <taxon>Mytiloidea</taxon>
        <taxon>Mytilidae</taxon>
        <taxon>Mytilinae</taxon>
        <taxon>Mytilus</taxon>
    </lineage>
</organism>
<evidence type="ECO:0000256" key="5">
    <source>
        <dbReference type="SAM" id="SignalP"/>
    </source>
</evidence>
<dbReference type="PANTHER" id="PTHR45712:SF22">
    <property type="entry name" value="INSULIN-LIKE GROWTH FACTOR-BINDING PROTEIN COMPLEX ACID LABILE SUBUNIT"/>
    <property type="match status" value="1"/>
</dbReference>
<evidence type="ECO:0000313" key="7">
    <source>
        <dbReference type="EMBL" id="CAC5356109.1"/>
    </source>
</evidence>